<feature type="transmembrane region" description="Helical" evidence="1">
    <location>
        <begin position="154"/>
        <end position="173"/>
    </location>
</feature>
<evidence type="ECO:0000313" key="3">
    <source>
        <dbReference type="EMBL" id="QDM44184.1"/>
    </source>
</evidence>
<evidence type="ECO:0000313" key="4">
    <source>
        <dbReference type="Proteomes" id="UP000315377"/>
    </source>
</evidence>
<dbReference type="EMBL" id="CP041405">
    <property type="protein sequence ID" value="QDM44184.1"/>
    <property type="molecule type" value="Genomic_DNA"/>
</dbReference>
<reference evidence="2 5" key="2">
    <citation type="submission" date="2022-05" db="EMBL/GenBank/DDBJ databases">
        <title>Genome Sequencing of Bee-Associated Microbes.</title>
        <authorList>
            <person name="Dunlap C."/>
        </authorList>
    </citation>
    <scope>NUCLEOTIDE SEQUENCE [LARGE SCALE GENOMIC DNA]</scope>
    <source>
        <strain evidence="2 5">NRRL B-14613</strain>
    </source>
</reference>
<reference evidence="3 4" key="1">
    <citation type="submission" date="2019-07" db="EMBL/GenBank/DDBJ databases">
        <title>Paenibacillus thiaminolyticus NRRL B-4156.</title>
        <authorList>
            <person name="Hehnly C."/>
            <person name="Zhang L."/>
        </authorList>
    </citation>
    <scope>NUCLEOTIDE SEQUENCE [LARGE SCALE GENOMIC DNA]</scope>
    <source>
        <strain evidence="3 4">NRRL B-4156</strain>
    </source>
</reference>
<dbReference type="InterPro" id="IPR025671">
    <property type="entry name" value="HXXEE"/>
</dbReference>
<gene>
    <name evidence="3" type="ORF">FLT43_12325</name>
    <name evidence="2" type="ORF">M5W83_11720</name>
</gene>
<feature type="transmembrane region" description="Helical" evidence="1">
    <location>
        <begin position="71"/>
        <end position="91"/>
    </location>
</feature>
<evidence type="ECO:0000313" key="2">
    <source>
        <dbReference type="EMBL" id="MCY9607812.1"/>
    </source>
</evidence>
<evidence type="ECO:0000256" key="1">
    <source>
        <dbReference type="SAM" id="Phobius"/>
    </source>
</evidence>
<feature type="transmembrane region" description="Helical" evidence="1">
    <location>
        <begin position="97"/>
        <end position="115"/>
    </location>
</feature>
<keyword evidence="5" id="KW-1185">Reference proteome</keyword>
<dbReference type="EMBL" id="JAMDMM010000021">
    <property type="protein sequence ID" value="MCY9607812.1"/>
    <property type="molecule type" value="Genomic_DNA"/>
</dbReference>
<accession>A0AAP9J196</accession>
<protein>
    <submittedName>
        <fullName evidence="3">HXXEE domain-containing protein</fullName>
    </submittedName>
</protein>
<organism evidence="3 4">
    <name type="scientific">Paenibacillus thiaminolyticus</name>
    <name type="common">Bacillus thiaminolyticus</name>
    <dbReference type="NCBI Taxonomy" id="49283"/>
    <lineage>
        <taxon>Bacteria</taxon>
        <taxon>Bacillati</taxon>
        <taxon>Bacillota</taxon>
        <taxon>Bacilli</taxon>
        <taxon>Bacillales</taxon>
        <taxon>Paenibacillaceae</taxon>
        <taxon>Paenibacillus</taxon>
    </lineage>
</organism>
<dbReference type="Proteomes" id="UP001209276">
    <property type="component" value="Unassembled WGS sequence"/>
</dbReference>
<feature type="transmembrane region" description="Helical" evidence="1">
    <location>
        <begin position="6"/>
        <end position="28"/>
    </location>
</feature>
<keyword evidence="1" id="KW-1133">Transmembrane helix</keyword>
<keyword evidence="1" id="KW-0812">Transmembrane</keyword>
<dbReference type="Proteomes" id="UP000315377">
    <property type="component" value="Chromosome"/>
</dbReference>
<dbReference type="RefSeq" id="WP_087444643.1">
    <property type="nucleotide sequence ID" value="NZ_CABMNB010000047.1"/>
</dbReference>
<proteinExistence type="predicted"/>
<dbReference type="GeneID" id="76996750"/>
<name>A0AAP9J196_PANTH</name>
<dbReference type="AlphaFoldDB" id="A0AAP9J196"/>
<keyword evidence="1" id="KW-0472">Membrane</keyword>
<feature type="transmembrane region" description="Helical" evidence="1">
    <location>
        <begin position="122"/>
        <end position="142"/>
    </location>
</feature>
<dbReference type="Pfam" id="PF13787">
    <property type="entry name" value="HXXEE"/>
    <property type="match status" value="1"/>
</dbReference>
<evidence type="ECO:0000313" key="5">
    <source>
        <dbReference type="Proteomes" id="UP001209276"/>
    </source>
</evidence>
<sequence>MIEAITGWLAAHLDAITVMWLFPIVFMFHDFEEILYVEPWIRRHGDRILRQMPPAVRRFAGSSLKMTTRDFAGDVFWVFLVIVTATLAAVLFSWYDLYLILVLILFLHVFTHIGLSVYTRTLAPGVITAVLLVLPYSGYAFFRLFADHVIVPEQLLWDGLAAIVLLPAIFLLMSRWRSKFRTAGE</sequence>